<keyword evidence="10 11" id="KW-0998">Cell outer membrane</keyword>
<evidence type="ECO:0000256" key="10">
    <source>
        <dbReference type="ARBA" id="ARBA00023237"/>
    </source>
</evidence>
<name>A0A239KST4_9PSED</name>
<evidence type="ECO:0000313" key="17">
    <source>
        <dbReference type="EMBL" id="SNT21427.1"/>
    </source>
</evidence>
<dbReference type="GO" id="GO:0009279">
    <property type="term" value="C:cell outer membrane"/>
    <property type="evidence" value="ECO:0007669"/>
    <property type="project" value="UniProtKB-SubCell"/>
</dbReference>
<evidence type="ECO:0000256" key="6">
    <source>
        <dbReference type="ARBA" id="ARBA00023004"/>
    </source>
</evidence>
<dbReference type="PANTHER" id="PTHR32552">
    <property type="entry name" value="FERRICHROME IRON RECEPTOR-RELATED"/>
    <property type="match status" value="1"/>
</dbReference>
<keyword evidence="14" id="KW-0732">Signal</keyword>
<accession>A0A239KST4</accession>
<keyword evidence="5 11" id="KW-0812">Transmembrane</keyword>
<dbReference type="InterPro" id="IPR036942">
    <property type="entry name" value="Beta-barrel_TonB_sf"/>
</dbReference>
<dbReference type="Pfam" id="PF07715">
    <property type="entry name" value="Plug"/>
    <property type="match status" value="1"/>
</dbReference>
<evidence type="ECO:0000256" key="3">
    <source>
        <dbReference type="ARBA" id="ARBA00022452"/>
    </source>
</evidence>
<proteinExistence type="inferred from homology"/>
<dbReference type="OrthoDB" id="127311at2"/>
<feature type="compositionally biased region" description="Polar residues" evidence="13">
    <location>
        <begin position="275"/>
        <end position="285"/>
    </location>
</feature>
<reference evidence="18" key="1">
    <citation type="submission" date="2017-06" db="EMBL/GenBank/DDBJ databases">
        <authorList>
            <person name="Varghese N."/>
            <person name="Submissions S."/>
        </authorList>
    </citation>
    <scope>NUCLEOTIDE SEQUENCE [LARGE SCALE GENOMIC DNA]</scope>
    <source>
        <strain evidence="18">DSM 22348</strain>
    </source>
</reference>
<dbReference type="Proteomes" id="UP000198407">
    <property type="component" value="Unassembled WGS sequence"/>
</dbReference>
<feature type="region of interest" description="Disordered" evidence="13">
    <location>
        <begin position="28"/>
        <end position="53"/>
    </location>
</feature>
<comment type="similarity">
    <text evidence="11 12">Belongs to the TonB-dependent receptor family.</text>
</comment>
<evidence type="ECO:0000259" key="15">
    <source>
        <dbReference type="Pfam" id="PF00593"/>
    </source>
</evidence>
<dbReference type="EMBL" id="FZOL01000029">
    <property type="protein sequence ID" value="SNT21427.1"/>
    <property type="molecule type" value="Genomic_DNA"/>
</dbReference>
<feature type="chain" id="PRO_5011293915" evidence="14">
    <location>
        <begin position="25"/>
        <end position="766"/>
    </location>
</feature>
<feature type="domain" description="TonB-dependent receptor-like beta-barrel" evidence="15">
    <location>
        <begin position="267"/>
        <end position="726"/>
    </location>
</feature>
<organism evidence="17 18">
    <name type="scientific">Pseudomonas japonica</name>
    <dbReference type="NCBI Taxonomy" id="256466"/>
    <lineage>
        <taxon>Bacteria</taxon>
        <taxon>Pseudomonadati</taxon>
        <taxon>Pseudomonadota</taxon>
        <taxon>Gammaproteobacteria</taxon>
        <taxon>Pseudomonadales</taxon>
        <taxon>Pseudomonadaceae</taxon>
        <taxon>Pseudomonas</taxon>
    </lineage>
</organism>
<dbReference type="InterPro" id="IPR000531">
    <property type="entry name" value="Beta-barrel_TonB"/>
</dbReference>
<dbReference type="SUPFAM" id="SSF56935">
    <property type="entry name" value="Porins"/>
    <property type="match status" value="1"/>
</dbReference>
<dbReference type="AlphaFoldDB" id="A0A239KST4"/>
<feature type="domain" description="TonB-dependent receptor plug" evidence="16">
    <location>
        <begin position="67"/>
        <end position="174"/>
    </location>
</feature>
<dbReference type="Pfam" id="PF00593">
    <property type="entry name" value="TonB_dep_Rec_b-barrel"/>
    <property type="match status" value="1"/>
</dbReference>
<keyword evidence="18" id="KW-1185">Reference proteome</keyword>
<feature type="compositionally biased region" description="Polar residues" evidence="13">
    <location>
        <begin position="40"/>
        <end position="50"/>
    </location>
</feature>
<dbReference type="GO" id="GO:0006826">
    <property type="term" value="P:iron ion transport"/>
    <property type="evidence" value="ECO:0007669"/>
    <property type="project" value="UniProtKB-KW"/>
</dbReference>
<comment type="subcellular location">
    <subcellularLocation>
        <location evidence="1 11">Cell outer membrane</location>
        <topology evidence="1 11">Multi-pass membrane protein</topology>
    </subcellularLocation>
</comment>
<evidence type="ECO:0000256" key="11">
    <source>
        <dbReference type="PROSITE-ProRule" id="PRU01360"/>
    </source>
</evidence>
<feature type="signal peptide" evidence="14">
    <location>
        <begin position="1"/>
        <end position="24"/>
    </location>
</feature>
<evidence type="ECO:0000256" key="2">
    <source>
        <dbReference type="ARBA" id="ARBA00022448"/>
    </source>
</evidence>
<keyword evidence="8 12" id="KW-0798">TonB box</keyword>
<evidence type="ECO:0000313" key="18">
    <source>
        <dbReference type="Proteomes" id="UP000198407"/>
    </source>
</evidence>
<evidence type="ECO:0000256" key="5">
    <source>
        <dbReference type="ARBA" id="ARBA00022692"/>
    </source>
</evidence>
<sequence length="766" mass="84759">MKKSKLAVSIGLGAFGMMLPPAYADVVQKTKKADEYQEGAASTQDPSSSEPRLGDVVVTAQKRSQPLQETPVAVTAFTADDIAQQSISTFRDLSGKVPGLVAPKRSTSYTTQQYSIRGVGEIDTYPEPTVAVYVDDVYLARTVGSIYDTPDLERVEVLRGPQGTLYGRNSSAGAIKFVTKDATSDPSAEVSTSYGSYNNLNLKARVNGPILDDERLNGSFSVVRRTRDGWTHSIPLDKDVNDLDLTMLRTKLNSVLTDKLSASFSADGMWDRSSQTYYTPHNQPNGLPGGGSPDPDRTWSDTRPLNKTQVYGGSLTFFYDFSPEITLKSVSAWRGMQGPIYYDNDGVTAIKSDSYAGFDQHYWTQEFNLNGSYDRLNYVVGLYYFDEFFNNNRLNQSASSNLNNVGVRAWADSDSYTRSWAVFSQFDYELTEQLSTTLGARYTVERKKFDNLGATQAGVPLIYPLPGNFDTDLFSSLFSRGAARYDVNGTWETYSSFTPKLGLQYQFTPDLMGYVSYSQGFKSGGFDLRATSLESSITPYDPQTTTAYEVGIKAAWFNNRLTTNLAIYRNNIEEFQVRAYTTGALGTAGSFLINAGDAHSQGVELEISALPTENLTLGFNLAYLETEYDKFTATLPTNEQGLTTLEGLDFPYAPTWQASASVNYRVPLDLPGALRLGLDANFESKRYADVLNTEQTAVSAQTFFNGTINWTTPDGTLTTGLEGKNLTDLRRPQSGGYRTRFSGTEPTYYHAYSEPRFINLFVTKKF</sequence>
<evidence type="ECO:0000259" key="16">
    <source>
        <dbReference type="Pfam" id="PF07715"/>
    </source>
</evidence>
<dbReference type="RefSeq" id="WP_042126440.1">
    <property type="nucleotide sequence ID" value="NZ_FZOL01000029.1"/>
</dbReference>
<evidence type="ECO:0000256" key="13">
    <source>
        <dbReference type="SAM" id="MobiDB-lite"/>
    </source>
</evidence>
<evidence type="ECO:0000256" key="7">
    <source>
        <dbReference type="ARBA" id="ARBA00023065"/>
    </source>
</evidence>
<keyword evidence="4" id="KW-0410">Iron transport</keyword>
<keyword evidence="2 11" id="KW-0813">Transport</keyword>
<evidence type="ECO:0000256" key="1">
    <source>
        <dbReference type="ARBA" id="ARBA00004571"/>
    </source>
</evidence>
<dbReference type="PANTHER" id="PTHR32552:SF81">
    <property type="entry name" value="TONB-DEPENDENT OUTER MEMBRANE RECEPTOR"/>
    <property type="match status" value="1"/>
</dbReference>
<evidence type="ECO:0000256" key="8">
    <source>
        <dbReference type="ARBA" id="ARBA00023077"/>
    </source>
</evidence>
<evidence type="ECO:0000256" key="4">
    <source>
        <dbReference type="ARBA" id="ARBA00022496"/>
    </source>
</evidence>
<dbReference type="STRING" id="1215104.GCA_000730585_02094"/>
<dbReference type="Gene3D" id="2.40.170.20">
    <property type="entry name" value="TonB-dependent receptor, beta-barrel domain"/>
    <property type="match status" value="1"/>
</dbReference>
<dbReference type="InterPro" id="IPR012910">
    <property type="entry name" value="Plug_dom"/>
</dbReference>
<feature type="region of interest" description="Disordered" evidence="13">
    <location>
        <begin position="275"/>
        <end position="305"/>
    </location>
</feature>
<evidence type="ECO:0000256" key="12">
    <source>
        <dbReference type="RuleBase" id="RU003357"/>
    </source>
</evidence>
<protein>
    <submittedName>
        <fullName evidence="17">Iron complex outermembrane recepter protein</fullName>
    </submittedName>
</protein>
<evidence type="ECO:0000256" key="14">
    <source>
        <dbReference type="SAM" id="SignalP"/>
    </source>
</evidence>
<dbReference type="InterPro" id="IPR039426">
    <property type="entry name" value="TonB-dep_rcpt-like"/>
</dbReference>
<keyword evidence="3 11" id="KW-1134">Transmembrane beta strand</keyword>
<keyword evidence="9 11" id="KW-0472">Membrane</keyword>
<gene>
    <name evidence="17" type="ORF">SAMN05444352_12919</name>
</gene>
<dbReference type="CDD" id="cd01347">
    <property type="entry name" value="ligand_gated_channel"/>
    <property type="match status" value="1"/>
</dbReference>
<keyword evidence="6" id="KW-0408">Iron</keyword>
<evidence type="ECO:0000256" key="9">
    <source>
        <dbReference type="ARBA" id="ARBA00023136"/>
    </source>
</evidence>
<dbReference type="PROSITE" id="PS52016">
    <property type="entry name" value="TONB_DEPENDENT_REC_3"/>
    <property type="match status" value="1"/>
</dbReference>
<keyword evidence="7" id="KW-0406">Ion transport</keyword>